<keyword evidence="1" id="KW-0472">Membrane</keyword>
<accession>A0A845A2D8</accession>
<dbReference type="AlphaFoldDB" id="A0A845A2D8"/>
<protein>
    <submittedName>
        <fullName evidence="2">Uncharacterized protein</fullName>
    </submittedName>
</protein>
<sequence>MLDAPIFADIVLAVRALLALVTAYNCLWSAPWLARLWRGEMLVISTLKGGIFLISAGMLTMQSLVLTNIDQGADSAFALLGFLGLLIGSIFIAQAHRAKWVDRLIALETTSLTIERLMKDSDKETAVLDAQLERDLKSAVAKAVTRD</sequence>
<feature type="transmembrane region" description="Helical" evidence="1">
    <location>
        <begin position="6"/>
        <end position="28"/>
    </location>
</feature>
<keyword evidence="1" id="KW-1133">Transmembrane helix</keyword>
<name>A0A845A2D8_9SPHN</name>
<evidence type="ECO:0000313" key="3">
    <source>
        <dbReference type="Proteomes" id="UP000460626"/>
    </source>
</evidence>
<evidence type="ECO:0000313" key="2">
    <source>
        <dbReference type="EMBL" id="MXO94305.1"/>
    </source>
</evidence>
<feature type="transmembrane region" description="Helical" evidence="1">
    <location>
        <begin position="75"/>
        <end position="93"/>
    </location>
</feature>
<dbReference type="EMBL" id="WTYH01000001">
    <property type="protein sequence ID" value="MXO94305.1"/>
    <property type="molecule type" value="Genomic_DNA"/>
</dbReference>
<keyword evidence="3" id="KW-1185">Reference proteome</keyword>
<organism evidence="2 3">
    <name type="scientific">Aurantiacibacter arachoides</name>
    <dbReference type="NCBI Taxonomy" id="1850444"/>
    <lineage>
        <taxon>Bacteria</taxon>
        <taxon>Pseudomonadati</taxon>
        <taxon>Pseudomonadota</taxon>
        <taxon>Alphaproteobacteria</taxon>
        <taxon>Sphingomonadales</taxon>
        <taxon>Erythrobacteraceae</taxon>
        <taxon>Aurantiacibacter</taxon>
    </lineage>
</organism>
<dbReference type="Proteomes" id="UP000460626">
    <property type="component" value="Unassembled WGS sequence"/>
</dbReference>
<reference evidence="2 3" key="1">
    <citation type="submission" date="2019-12" db="EMBL/GenBank/DDBJ databases">
        <title>Genomic-based taxomic classification of the family Erythrobacteraceae.</title>
        <authorList>
            <person name="Xu L."/>
        </authorList>
    </citation>
    <scope>NUCLEOTIDE SEQUENCE [LARGE SCALE GENOMIC DNA]</scope>
    <source>
        <strain evidence="2 3">RC4-10-4</strain>
    </source>
</reference>
<dbReference type="RefSeq" id="WP_131453540.1">
    <property type="nucleotide sequence ID" value="NZ_BMJK01000002.1"/>
</dbReference>
<proteinExistence type="predicted"/>
<keyword evidence="1" id="KW-0812">Transmembrane</keyword>
<evidence type="ECO:0000256" key="1">
    <source>
        <dbReference type="SAM" id="Phobius"/>
    </source>
</evidence>
<feature type="transmembrane region" description="Helical" evidence="1">
    <location>
        <begin position="49"/>
        <end position="69"/>
    </location>
</feature>
<gene>
    <name evidence="2" type="ORF">GRI62_11930</name>
</gene>
<comment type="caution">
    <text evidence="2">The sequence shown here is derived from an EMBL/GenBank/DDBJ whole genome shotgun (WGS) entry which is preliminary data.</text>
</comment>